<feature type="compositionally biased region" description="Polar residues" evidence="1">
    <location>
        <begin position="74"/>
        <end position="88"/>
    </location>
</feature>
<protein>
    <submittedName>
        <fullName evidence="4">Uncharacterized protein</fullName>
    </submittedName>
</protein>
<gene>
    <name evidence="4" type="ORF">OS129_09950</name>
</gene>
<name>A0A9Q4CBN4_9CORY</name>
<evidence type="ECO:0000313" key="4">
    <source>
        <dbReference type="EMBL" id="MCX7469193.1"/>
    </source>
</evidence>
<comment type="caution">
    <text evidence="4">The sequence shown here is derived from an EMBL/GenBank/DDBJ whole genome shotgun (WGS) entry which is preliminary data.</text>
</comment>
<dbReference type="EMBL" id="JAPMKU010000005">
    <property type="protein sequence ID" value="MCX7469193.1"/>
    <property type="molecule type" value="Genomic_DNA"/>
</dbReference>
<feature type="compositionally biased region" description="Low complexity" evidence="1">
    <location>
        <begin position="219"/>
        <end position="228"/>
    </location>
</feature>
<sequence length="283" mass="28128">MAAPTTRRLTVPLVTLVVILPTVVSPASATTDPGFDHHPSIVTGRAVPAETSSPPDAVNVGADMPPESPAGVPSGQSSTPVTGATSALRTLAAGHSTTTDTVTPTTVSPPPTGEPVSSPAPETGAPGDGEGTGPTAPPVHDVTATTGGSATGRATATATPTPSSTVLPWWVLRFLPLGVLGIISETRPDAQSRSGMTVSAASTGPVAGTTPAPAPPATGTPGRTAGRRSGADTADTIVGRRLADTGVAVRPALFTAFILMLVGATLLIRRRNGAVPDSYRPVR</sequence>
<evidence type="ECO:0000256" key="1">
    <source>
        <dbReference type="SAM" id="MobiDB-lite"/>
    </source>
</evidence>
<feature type="region of interest" description="Disordered" evidence="1">
    <location>
        <begin position="46"/>
        <end position="163"/>
    </location>
</feature>
<feature type="transmembrane region" description="Helical" evidence="2">
    <location>
        <begin position="248"/>
        <end position="268"/>
    </location>
</feature>
<keyword evidence="3" id="KW-0732">Signal</keyword>
<organism evidence="4 5">
    <name type="scientific">Corynebacterium pygosceleis</name>
    <dbReference type="NCBI Taxonomy" id="2800406"/>
    <lineage>
        <taxon>Bacteria</taxon>
        <taxon>Bacillati</taxon>
        <taxon>Actinomycetota</taxon>
        <taxon>Actinomycetes</taxon>
        <taxon>Mycobacteriales</taxon>
        <taxon>Corynebacteriaceae</taxon>
        <taxon>Corynebacterium</taxon>
    </lineage>
</organism>
<feature type="compositionally biased region" description="Low complexity" evidence="1">
    <location>
        <begin position="199"/>
        <end position="211"/>
    </location>
</feature>
<feature type="compositionally biased region" description="Low complexity" evidence="1">
    <location>
        <begin position="143"/>
        <end position="163"/>
    </location>
</feature>
<reference evidence="4" key="1">
    <citation type="submission" date="2022-11" db="EMBL/GenBank/DDBJ databases">
        <title>Corynebacterium sp. isolated from Penguins.</title>
        <authorList>
            <person name="Sedlar K."/>
            <person name="Svec P."/>
        </authorList>
    </citation>
    <scope>NUCLEOTIDE SEQUENCE</scope>
    <source>
        <strain evidence="4">P7374</strain>
    </source>
</reference>
<proteinExistence type="predicted"/>
<accession>A0A9Q4CBN4</accession>
<feature type="compositionally biased region" description="Low complexity" evidence="1">
    <location>
        <begin position="96"/>
        <end position="106"/>
    </location>
</feature>
<feature type="region of interest" description="Disordered" evidence="1">
    <location>
        <begin position="188"/>
        <end position="232"/>
    </location>
</feature>
<dbReference type="AlphaFoldDB" id="A0A9Q4CBN4"/>
<feature type="signal peptide" evidence="3">
    <location>
        <begin position="1"/>
        <end position="29"/>
    </location>
</feature>
<evidence type="ECO:0000256" key="2">
    <source>
        <dbReference type="SAM" id="Phobius"/>
    </source>
</evidence>
<dbReference type="Proteomes" id="UP001071478">
    <property type="component" value="Unassembled WGS sequence"/>
</dbReference>
<evidence type="ECO:0000313" key="5">
    <source>
        <dbReference type="Proteomes" id="UP001071478"/>
    </source>
</evidence>
<keyword evidence="2" id="KW-1133">Transmembrane helix</keyword>
<keyword evidence="2" id="KW-0472">Membrane</keyword>
<evidence type="ECO:0000256" key="3">
    <source>
        <dbReference type="SAM" id="SignalP"/>
    </source>
</evidence>
<dbReference type="RefSeq" id="WP_200250486.1">
    <property type="nucleotide sequence ID" value="NZ_JAENIQ020000005.1"/>
</dbReference>
<keyword evidence="2" id="KW-0812">Transmembrane</keyword>
<feature type="chain" id="PRO_5040328254" evidence="3">
    <location>
        <begin position="30"/>
        <end position="283"/>
    </location>
</feature>